<feature type="compositionally biased region" description="Polar residues" evidence="1">
    <location>
        <begin position="40"/>
        <end position="49"/>
    </location>
</feature>
<feature type="compositionally biased region" description="Polar residues" evidence="1">
    <location>
        <begin position="63"/>
        <end position="98"/>
    </location>
</feature>
<feature type="compositionally biased region" description="Polar residues" evidence="1">
    <location>
        <begin position="150"/>
        <end position="162"/>
    </location>
</feature>
<proteinExistence type="predicted"/>
<feature type="region of interest" description="Disordered" evidence="1">
    <location>
        <begin position="31"/>
        <end position="262"/>
    </location>
</feature>
<organism evidence="2">
    <name type="scientific">Hemiselmis andersenii</name>
    <name type="common">Cryptophyte alga</name>
    <dbReference type="NCBI Taxonomy" id="464988"/>
    <lineage>
        <taxon>Eukaryota</taxon>
        <taxon>Cryptophyceae</taxon>
        <taxon>Cryptomonadales</taxon>
        <taxon>Hemiselmidaceae</taxon>
        <taxon>Hemiselmis</taxon>
    </lineage>
</organism>
<sequence length="262" mass="27653">MSMFVGTLALGELHLDKERHKHPDHFVHKHQDNTLGLFHSTPSKGSASPRQRRTESAPARSPGSHSPGGTSISPLATLGNSWRSWRSQKSVGDANGTQCPPHKDEEEREDTPGGPALGSPARHSDGHGSAVNLGLSPPIIEEPLAPMLQPTASKTPPQSRGSASKMGTFFGAMSSPRATLPGLSASYDAKDAKEGKGRASVPHTWSHSTPQKEGSATSPSSISESPPQHHHGQSPQVSPSVPLPKMLNAIDYHPPSSVCSIQ</sequence>
<feature type="compositionally biased region" description="Polar residues" evidence="1">
    <location>
        <begin position="203"/>
        <end position="214"/>
    </location>
</feature>
<evidence type="ECO:0000313" key="2">
    <source>
        <dbReference type="EMBL" id="CAD8961070.1"/>
    </source>
</evidence>
<reference evidence="2" key="1">
    <citation type="submission" date="2021-01" db="EMBL/GenBank/DDBJ databases">
        <authorList>
            <person name="Corre E."/>
            <person name="Pelletier E."/>
            <person name="Niang G."/>
            <person name="Scheremetjew M."/>
            <person name="Finn R."/>
            <person name="Kale V."/>
            <person name="Holt S."/>
            <person name="Cochrane G."/>
            <person name="Meng A."/>
            <person name="Brown T."/>
            <person name="Cohen L."/>
        </authorList>
    </citation>
    <scope>NUCLEOTIDE SEQUENCE</scope>
    <source>
        <strain evidence="2">CCMP644</strain>
    </source>
</reference>
<name>A0A6U2CCI8_HEMAN</name>
<feature type="compositionally biased region" description="Low complexity" evidence="1">
    <location>
        <begin position="215"/>
        <end position="226"/>
    </location>
</feature>
<dbReference type="AlphaFoldDB" id="A0A6U2CCI8"/>
<gene>
    <name evidence="2" type="ORF">HAND00432_LOCUS14920</name>
</gene>
<dbReference type="EMBL" id="HBFX01024460">
    <property type="protein sequence ID" value="CAD8961070.1"/>
    <property type="molecule type" value="Transcribed_RNA"/>
</dbReference>
<accession>A0A6U2CCI8</accession>
<protein>
    <submittedName>
        <fullName evidence="2">Uncharacterized protein</fullName>
    </submittedName>
</protein>
<feature type="compositionally biased region" description="Basic and acidic residues" evidence="1">
    <location>
        <begin position="188"/>
        <end position="197"/>
    </location>
</feature>
<evidence type="ECO:0000256" key="1">
    <source>
        <dbReference type="SAM" id="MobiDB-lite"/>
    </source>
</evidence>